<evidence type="ECO:0000313" key="3">
    <source>
        <dbReference type="EMBL" id="KHN72469.1"/>
    </source>
</evidence>
<feature type="compositionally biased region" description="Polar residues" evidence="1">
    <location>
        <begin position="10"/>
        <end position="23"/>
    </location>
</feature>
<accession>A0A0B2UT96</accession>
<gene>
    <name evidence="3" type="ORF">Tcan_12786</name>
</gene>
<dbReference type="Proteomes" id="UP000031036">
    <property type="component" value="Unassembled WGS sequence"/>
</dbReference>
<dbReference type="STRING" id="6265.A0A0B2UT96"/>
<feature type="domain" description="ARF7 effector protein C-terminal" evidence="2">
    <location>
        <begin position="131"/>
        <end position="185"/>
    </location>
</feature>
<feature type="compositionally biased region" description="Basic residues" evidence="1">
    <location>
        <begin position="64"/>
        <end position="74"/>
    </location>
</feature>
<dbReference type="Pfam" id="PF14949">
    <property type="entry name" value="ARF7EP_C"/>
    <property type="match status" value="1"/>
</dbReference>
<dbReference type="OrthoDB" id="5984406at2759"/>
<dbReference type="PROSITE" id="PS51257">
    <property type="entry name" value="PROKAR_LIPOPROTEIN"/>
    <property type="match status" value="1"/>
</dbReference>
<feature type="region of interest" description="Disordered" evidence="1">
    <location>
        <begin position="60"/>
        <end position="79"/>
    </location>
</feature>
<dbReference type="PANTHER" id="PTHR46536:SF3">
    <property type="entry name" value="ARF7 EFFECTOR PROTEIN C-TERMINAL DOMAIN-CONTAINING PROTEIN"/>
    <property type="match status" value="1"/>
</dbReference>
<name>A0A0B2UT96_TOXCA</name>
<proteinExistence type="predicted"/>
<sequence>MDDRNRYESNGDSSPINCPSGASSGCSDAHTLLYRELRGLRFDNPGNAVALASVSLMIPSNNQGRRRSTRKRKPGREPRQQNVISYFAIEIACGRLGPDPTIRLESERGVHSSFMSRTNRILFSARTALGYTPHHEENGNFVKANGTTVKLCDCLRISCPGCHVPCRQCGSRMCGPACQKGRDFVPLVVGCKCDPTPPIYHPFLEKEEKCDCPCHSSDL</sequence>
<dbReference type="EMBL" id="JPKZ01003252">
    <property type="protein sequence ID" value="KHN72469.1"/>
    <property type="molecule type" value="Genomic_DNA"/>
</dbReference>
<reference evidence="3 4" key="1">
    <citation type="submission" date="2014-11" db="EMBL/GenBank/DDBJ databases">
        <title>Genetic blueprint of the zoonotic pathogen Toxocara canis.</title>
        <authorList>
            <person name="Zhu X.-Q."/>
            <person name="Korhonen P.K."/>
            <person name="Cai H."/>
            <person name="Young N.D."/>
            <person name="Nejsum P."/>
            <person name="von Samson-Himmelstjerna G."/>
            <person name="Boag P.R."/>
            <person name="Tan P."/>
            <person name="Li Q."/>
            <person name="Min J."/>
            <person name="Yang Y."/>
            <person name="Wang X."/>
            <person name="Fang X."/>
            <person name="Hall R.S."/>
            <person name="Hofmann A."/>
            <person name="Sternberg P.W."/>
            <person name="Jex A.R."/>
            <person name="Gasser R.B."/>
        </authorList>
    </citation>
    <scope>NUCLEOTIDE SEQUENCE [LARGE SCALE GENOMIC DNA]</scope>
    <source>
        <strain evidence="3">PN_DK_2014</strain>
    </source>
</reference>
<evidence type="ECO:0000256" key="1">
    <source>
        <dbReference type="SAM" id="MobiDB-lite"/>
    </source>
</evidence>
<dbReference type="PANTHER" id="PTHR46536">
    <property type="entry name" value="ARL14 EFFECTOR PROTEIN"/>
    <property type="match status" value="1"/>
</dbReference>
<comment type="caution">
    <text evidence="3">The sequence shown here is derived from an EMBL/GenBank/DDBJ whole genome shotgun (WGS) entry which is preliminary data.</text>
</comment>
<evidence type="ECO:0000259" key="2">
    <source>
        <dbReference type="Pfam" id="PF14949"/>
    </source>
</evidence>
<protein>
    <recommendedName>
        <fullName evidence="2">ARF7 effector protein C-terminal domain-containing protein</fullName>
    </recommendedName>
</protein>
<organism evidence="3 4">
    <name type="scientific">Toxocara canis</name>
    <name type="common">Canine roundworm</name>
    <dbReference type="NCBI Taxonomy" id="6265"/>
    <lineage>
        <taxon>Eukaryota</taxon>
        <taxon>Metazoa</taxon>
        <taxon>Ecdysozoa</taxon>
        <taxon>Nematoda</taxon>
        <taxon>Chromadorea</taxon>
        <taxon>Rhabditida</taxon>
        <taxon>Spirurina</taxon>
        <taxon>Ascaridomorpha</taxon>
        <taxon>Ascaridoidea</taxon>
        <taxon>Toxocaridae</taxon>
        <taxon>Toxocara</taxon>
    </lineage>
</organism>
<dbReference type="AlphaFoldDB" id="A0A0B2UT96"/>
<feature type="region of interest" description="Disordered" evidence="1">
    <location>
        <begin position="1"/>
        <end position="23"/>
    </location>
</feature>
<keyword evidence="4" id="KW-1185">Reference proteome</keyword>
<dbReference type="InterPro" id="IPR029264">
    <property type="entry name" value="ARF7EP_C"/>
</dbReference>
<evidence type="ECO:0000313" key="4">
    <source>
        <dbReference type="Proteomes" id="UP000031036"/>
    </source>
</evidence>